<gene>
    <name evidence="8" type="ORF">AAIA72_02300</name>
</gene>
<dbReference type="InterPro" id="IPR002155">
    <property type="entry name" value="Thiolase"/>
</dbReference>
<evidence type="ECO:0000313" key="8">
    <source>
        <dbReference type="EMBL" id="XDT72839.1"/>
    </source>
</evidence>
<dbReference type="PROSITE" id="PS00098">
    <property type="entry name" value="THIOLASE_1"/>
    <property type="match status" value="1"/>
</dbReference>
<dbReference type="SUPFAM" id="SSF53901">
    <property type="entry name" value="Thiolase-like"/>
    <property type="match status" value="2"/>
</dbReference>
<dbReference type="PROSITE" id="PS00737">
    <property type="entry name" value="THIOLASE_2"/>
    <property type="match status" value="1"/>
</dbReference>
<evidence type="ECO:0000256" key="5">
    <source>
        <dbReference type="RuleBase" id="RU003557"/>
    </source>
</evidence>
<dbReference type="PIRSF" id="PIRSF000429">
    <property type="entry name" value="Ac-CoA_Ac_transf"/>
    <property type="match status" value="1"/>
</dbReference>
<name>A0AB39UXC9_9GAMM</name>
<evidence type="ECO:0000259" key="7">
    <source>
        <dbReference type="Pfam" id="PF02803"/>
    </source>
</evidence>
<evidence type="ECO:0000259" key="6">
    <source>
        <dbReference type="Pfam" id="PF00108"/>
    </source>
</evidence>
<dbReference type="AlphaFoldDB" id="A0AB39UXC9"/>
<dbReference type="InterPro" id="IPR020616">
    <property type="entry name" value="Thiolase_N"/>
</dbReference>
<evidence type="ECO:0000256" key="2">
    <source>
        <dbReference type="ARBA" id="ARBA00022679"/>
    </source>
</evidence>
<dbReference type="InterPro" id="IPR016039">
    <property type="entry name" value="Thiolase-like"/>
</dbReference>
<protein>
    <submittedName>
        <fullName evidence="8">Acetyl-CoA C-acetyltransferase</fullName>
        <ecNumber evidence="8">2.3.1.9</ecNumber>
    </submittedName>
</protein>
<feature type="active site" description="Acyl-thioester intermediate" evidence="4">
    <location>
        <position position="92"/>
    </location>
</feature>
<dbReference type="InterPro" id="IPR020610">
    <property type="entry name" value="Thiolase_AS"/>
</dbReference>
<dbReference type="Gene3D" id="3.40.47.10">
    <property type="match status" value="2"/>
</dbReference>
<dbReference type="EC" id="2.3.1.9" evidence="8"/>
<evidence type="ECO:0000256" key="1">
    <source>
        <dbReference type="ARBA" id="ARBA00010982"/>
    </source>
</evidence>
<organism evidence="8">
    <name type="scientific">Thermohahella caldifontis</name>
    <dbReference type="NCBI Taxonomy" id="3142973"/>
    <lineage>
        <taxon>Bacteria</taxon>
        <taxon>Pseudomonadati</taxon>
        <taxon>Pseudomonadota</taxon>
        <taxon>Gammaproteobacteria</taxon>
        <taxon>Oceanospirillales</taxon>
        <taxon>Hahellaceae</taxon>
        <taxon>Thermohahella</taxon>
    </lineage>
</organism>
<feature type="domain" description="Thiolase N-terminal" evidence="6">
    <location>
        <begin position="7"/>
        <end position="229"/>
    </location>
</feature>
<dbReference type="CDD" id="cd00751">
    <property type="entry name" value="thiolase"/>
    <property type="match status" value="1"/>
</dbReference>
<dbReference type="PANTHER" id="PTHR43365">
    <property type="entry name" value="BLR7806 PROTEIN"/>
    <property type="match status" value="1"/>
</dbReference>
<dbReference type="PROSITE" id="PS00099">
    <property type="entry name" value="THIOLASE_3"/>
    <property type="match status" value="1"/>
</dbReference>
<feature type="active site" description="Proton acceptor" evidence="4">
    <location>
        <position position="358"/>
    </location>
</feature>
<dbReference type="PANTHER" id="PTHR43365:SF1">
    <property type="entry name" value="ACETYL-COA C-ACYLTRANSFERASE"/>
    <property type="match status" value="1"/>
</dbReference>
<dbReference type="RefSeq" id="WP_369601842.1">
    <property type="nucleotide sequence ID" value="NZ_CP154858.1"/>
</dbReference>
<dbReference type="EMBL" id="CP154858">
    <property type="protein sequence ID" value="XDT72839.1"/>
    <property type="molecule type" value="Genomic_DNA"/>
</dbReference>
<dbReference type="Pfam" id="PF00108">
    <property type="entry name" value="Thiolase_N"/>
    <property type="match status" value="1"/>
</dbReference>
<sequence length="402" mass="42957">MTQDAWIYDAVRTPRGRGKKDGSLHEVKPVNLLAGVLEALRERNALDTAQVDDVVMGCVTPIGDQGADIAKTAALVAGYDETVAGVTLNRFCASGLEAVNLAAMKIRSGWEDLVIAGGVESMSRVPMGSDGGAWALDPATNLRTEFIPQGISADLIATIEGFDRDTVDAFALESQQKAARAWQEQRFEKSIVPVQDQNGLTILDRDEFIRPDTTMDALASLKPSFEMMGQMGFDAVPVRKYHWVEQIRHVHTPGNSSGIVDGATAVLIGSEAMGKRLNLTPRARIVATAVTSTDPTIMLTGPAPASRKALAKAGLTADDIDLYEVNEAFAAVVLKFRKDMNIPMEKINVNGGAIAMGHPLGATGAMILGTLLDELERRQLRYGLATLCVGGGMGIATIIERV</sequence>
<dbReference type="NCBIfam" id="TIGR01930">
    <property type="entry name" value="AcCoA-C-Actrans"/>
    <property type="match status" value="1"/>
</dbReference>
<feature type="domain" description="Thiolase C-terminal" evidence="7">
    <location>
        <begin position="280"/>
        <end position="401"/>
    </location>
</feature>
<evidence type="ECO:0000256" key="4">
    <source>
        <dbReference type="PIRSR" id="PIRSR000429-1"/>
    </source>
</evidence>
<accession>A0AB39UXC9</accession>
<dbReference type="InterPro" id="IPR020617">
    <property type="entry name" value="Thiolase_C"/>
</dbReference>
<feature type="active site" description="Proton acceptor" evidence="4">
    <location>
        <position position="388"/>
    </location>
</feature>
<keyword evidence="2 5" id="KW-0808">Transferase</keyword>
<comment type="similarity">
    <text evidence="1 5">Belongs to the thiolase-like superfamily. Thiolase family.</text>
</comment>
<evidence type="ECO:0000256" key="3">
    <source>
        <dbReference type="ARBA" id="ARBA00023315"/>
    </source>
</evidence>
<dbReference type="GO" id="GO:0003985">
    <property type="term" value="F:acetyl-CoA C-acetyltransferase activity"/>
    <property type="evidence" value="ECO:0007669"/>
    <property type="project" value="UniProtKB-EC"/>
</dbReference>
<proteinExistence type="inferred from homology"/>
<dbReference type="Pfam" id="PF02803">
    <property type="entry name" value="Thiolase_C"/>
    <property type="match status" value="1"/>
</dbReference>
<dbReference type="InterPro" id="IPR020613">
    <property type="entry name" value="Thiolase_CS"/>
</dbReference>
<dbReference type="InterPro" id="IPR020615">
    <property type="entry name" value="Thiolase_acyl_enz_int_AS"/>
</dbReference>
<keyword evidence="3 5" id="KW-0012">Acyltransferase</keyword>
<dbReference type="KEGG" id="tcd:AAIA72_02300"/>
<reference evidence="8" key="1">
    <citation type="submission" date="2024-05" db="EMBL/GenBank/DDBJ databases">
        <title>Genome sequencing of novel strain.</title>
        <authorList>
            <person name="Ganbat D."/>
            <person name="Ganbat S."/>
            <person name="Lee S.-J."/>
        </authorList>
    </citation>
    <scope>NUCLEOTIDE SEQUENCE</scope>
    <source>
        <strain evidence="8">SMD15-11</strain>
    </source>
</reference>
<dbReference type="NCBIfam" id="NF006090">
    <property type="entry name" value="PRK08242.1"/>
    <property type="match status" value="1"/>
</dbReference>